<dbReference type="CDD" id="cd07906">
    <property type="entry name" value="Adenylation_DNA_ligase_LigD_LigC"/>
    <property type="match status" value="1"/>
</dbReference>
<keyword evidence="14" id="KW-0238">DNA-binding</keyword>
<dbReference type="GO" id="GO:0004527">
    <property type="term" value="F:exonuclease activity"/>
    <property type="evidence" value="ECO:0007669"/>
    <property type="project" value="UniProtKB-KW"/>
</dbReference>
<comment type="cofactor">
    <cofactor evidence="1">
        <name>Mn(2+)</name>
        <dbReference type="ChEBI" id="CHEBI:29035"/>
    </cofactor>
</comment>
<keyword evidence="12" id="KW-0067">ATP-binding</keyword>
<evidence type="ECO:0000256" key="16">
    <source>
        <dbReference type="ARBA" id="ARBA00023204"/>
    </source>
</evidence>
<dbReference type="NCBIfam" id="TIGR02779">
    <property type="entry name" value="NHEJ_ligase_lig"/>
    <property type="match status" value="1"/>
</dbReference>
<organism evidence="23 24">
    <name type="scientific">Flavipsychrobacter stenotrophus</name>
    <dbReference type="NCBI Taxonomy" id="2077091"/>
    <lineage>
        <taxon>Bacteria</taxon>
        <taxon>Pseudomonadati</taxon>
        <taxon>Bacteroidota</taxon>
        <taxon>Chitinophagia</taxon>
        <taxon>Chitinophagales</taxon>
        <taxon>Chitinophagaceae</taxon>
        <taxon>Flavipsychrobacter</taxon>
    </lineage>
</organism>
<evidence type="ECO:0000256" key="18">
    <source>
        <dbReference type="ARBA" id="ARBA00023268"/>
    </source>
</evidence>
<evidence type="ECO:0000256" key="5">
    <source>
        <dbReference type="ARBA" id="ARBA00022695"/>
    </source>
</evidence>
<dbReference type="InterPro" id="IPR014144">
    <property type="entry name" value="LigD_PE_domain"/>
</dbReference>
<evidence type="ECO:0000256" key="11">
    <source>
        <dbReference type="ARBA" id="ARBA00022839"/>
    </source>
</evidence>
<reference evidence="23 24" key="1">
    <citation type="submission" date="2018-01" db="EMBL/GenBank/DDBJ databases">
        <title>A novel member of the phylum Bacteroidetes isolated from glacier ice.</title>
        <authorList>
            <person name="Liu Q."/>
            <person name="Xin Y.-H."/>
        </authorList>
    </citation>
    <scope>NUCLEOTIDE SEQUENCE [LARGE SCALE GENOMIC DNA]</scope>
    <source>
        <strain evidence="23 24">RB1R16</strain>
    </source>
</reference>
<dbReference type="Gene3D" id="3.30.470.30">
    <property type="entry name" value="DNA ligase/mRNA capping enzyme"/>
    <property type="match status" value="1"/>
</dbReference>
<keyword evidence="11" id="KW-0269">Exonuclease</keyword>
<keyword evidence="10" id="KW-0378">Hydrolase</keyword>
<dbReference type="PANTHER" id="PTHR42705:SF2">
    <property type="entry name" value="BIFUNCTIONAL NON-HOMOLOGOUS END JOINING PROTEIN LIGD"/>
    <property type="match status" value="1"/>
</dbReference>
<dbReference type="GO" id="GO:0003677">
    <property type="term" value="F:DNA binding"/>
    <property type="evidence" value="ECO:0007669"/>
    <property type="project" value="UniProtKB-KW"/>
</dbReference>
<accession>A0A2S7SPP9</accession>
<dbReference type="CDD" id="cd07971">
    <property type="entry name" value="OBF_DNA_ligase_LigD"/>
    <property type="match status" value="1"/>
</dbReference>
<evidence type="ECO:0000256" key="15">
    <source>
        <dbReference type="ARBA" id="ARBA00023172"/>
    </source>
</evidence>
<dbReference type="RefSeq" id="WP_105041421.1">
    <property type="nucleotide sequence ID" value="NZ_PPSL01000011.1"/>
</dbReference>
<keyword evidence="7" id="KW-0479">Metal-binding</keyword>
<evidence type="ECO:0000313" key="23">
    <source>
        <dbReference type="EMBL" id="PQJ08872.1"/>
    </source>
</evidence>
<evidence type="ECO:0000256" key="13">
    <source>
        <dbReference type="ARBA" id="ARBA00022932"/>
    </source>
</evidence>
<sequence length="919" mass="103353">MSLKKYKAKRSFKDTPEPTGGKVVKDELRFVIQKHDASHLHYDFRLEMEGVLKSWAVPKGPSTDPEVKRLAMMVEDHPYDYRTFEGIIPEGNYGAGTVIVWDEGTYTALDSKGKDKKTQEKELLHQLHSGNLKFALKGKKLKGEFALVRTKGYTDNSWLLIKHDDKYAVTTDITLKDKSVISKHTLKPVEAHPENIYGQTKKPAKKAASKAAPGSVKKAAAEKQKDEAGEEVDVAIVTLLKPAKKVPFPKMEKPMLAMRADKPFDNKDWIYEIKWDGYRAVSFLKGGKVDIRSRNDQPFAEKFSSITAALQNWKVDAVVDGEIIALKDDGNADFQALQNFARKGKATTLAYFVFDLLWYNGKDMRHLPLKDRKQVLKSIMPEDDGAIRYSDHIESKGIEFFNAAKKQGLEGIMAKDANSEYVTGSRTDSWLKIKNDQVLEAIICGFTKPRNSRAHFGAVILGKYVNKKLTYIGHSGSGFNDKELKELSAKFKPLITDKCPFKELPLTNMPVTWMKPELICDVQFTEWTGDKVLRHPIFKGLREDKSAKNEKDEKIVHVPAKKAGNAKVVEAKASVAVKDSKNVAIKKTTTRKTDAIEKQVPLKKAKATAKALFSADEKESTIIVENQEIKFTNLTKLYWPKEKVTKGDMLSYYHQVAAYILPYLLGRPQSLNRFPEGIMGFSFYQKDVEGKVADWLTTHPYFSDSGGVYKKYLVCTGEASLLYTANLGCIEMNPWHSRIQSPDNPDWCVIDLDPDKNSFDQVIEVALVVKELLDSVKVPSFCKTSGSTGLHIYIPLGAKYSYDQSKLLAELIVNIVHNELPDFTSIERTVSKRKGKIYLDFLQNRTIQTIAAPYSLRPKPGATVSTPLDWSEVKKGLKMADFNIKTILSRLKVEGDLFKGVLGKGINVDATIKRINTLL</sequence>
<evidence type="ECO:0000256" key="19">
    <source>
        <dbReference type="ARBA" id="ARBA00029943"/>
    </source>
</evidence>
<protein>
    <recommendedName>
        <fullName evidence="2">DNA ligase (ATP)</fullName>
        <ecNumber evidence="2">6.5.1.1</ecNumber>
    </recommendedName>
    <alternativeName>
        <fullName evidence="19">NHEJ DNA polymerase</fullName>
    </alternativeName>
</protein>
<keyword evidence="3 23" id="KW-0436">Ligase</keyword>
<dbReference type="InterPro" id="IPR012340">
    <property type="entry name" value="NA-bd_OB-fold"/>
</dbReference>
<dbReference type="SUPFAM" id="SSF56091">
    <property type="entry name" value="DNA ligase/mRNA capping enzyme, catalytic domain"/>
    <property type="match status" value="1"/>
</dbReference>
<dbReference type="Gene3D" id="3.30.1490.70">
    <property type="match status" value="1"/>
</dbReference>
<evidence type="ECO:0000256" key="14">
    <source>
        <dbReference type="ARBA" id="ARBA00023125"/>
    </source>
</evidence>
<dbReference type="PROSITE" id="PS50160">
    <property type="entry name" value="DNA_LIGASE_A3"/>
    <property type="match status" value="1"/>
</dbReference>
<dbReference type="EMBL" id="PPSL01000011">
    <property type="protein sequence ID" value="PQJ08872.1"/>
    <property type="molecule type" value="Genomic_DNA"/>
</dbReference>
<evidence type="ECO:0000256" key="12">
    <source>
        <dbReference type="ARBA" id="ARBA00022840"/>
    </source>
</evidence>
<evidence type="ECO:0000256" key="9">
    <source>
        <dbReference type="ARBA" id="ARBA00022763"/>
    </source>
</evidence>
<evidence type="ECO:0000256" key="3">
    <source>
        <dbReference type="ARBA" id="ARBA00022598"/>
    </source>
</evidence>
<dbReference type="EC" id="6.5.1.1" evidence="2"/>
<evidence type="ECO:0000259" key="22">
    <source>
        <dbReference type="PROSITE" id="PS50160"/>
    </source>
</evidence>
<dbReference type="InterPro" id="IPR014145">
    <property type="entry name" value="LigD_pol_dom"/>
</dbReference>
<dbReference type="GO" id="GO:0046872">
    <property type="term" value="F:metal ion binding"/>
    <property type="evidence" value="ECO:0007669"/>
    <property type="project" value="UniProtKB-KW"/>
</dbReference>
<feature type="domain" description="ATP-dependent DNA ligase family profile" evidence="22">
    <location>
        <begin position="342"/>
        <end position="477"/>
    </location>
</feature>
<dbReference type="Gene3D" id="2.40.50.140">
    <property type="entry name" value="Nucleic acid-binding proteins"/>
    <property type="match status" value="1"/>
</dbReference>
<dbReference type="NCBIfam" id="TIGR02777">
    <property type="entry name" value="LigD_PE_dom"/>
    <property type="match status" value="1"/>
</dbReference>
<dbReference type="PANTHER" id="PTHR42705">
    <property type="entry name" value="BIFUNCTIONAL NON-HOMOLOGOUS END JOINING PROTEIN LIGD"/>
    <property type="match status" value="1"/>
</dbReference>
<gene>
    <name evidence="23" type="primary">ligD</name>
    <name evidence="23" type="ORF">CJD36_022020</name>
</gene>
<keyword evidence="6" id="KW-0540">Nuclease</keyword>
<keyword evidence="4" id="KW-0808">Transferase</keyword>
<dbReference type="Gene3D" id="3.90.920.10">
    <property type="entry name" value="DNA primase, PRIM domain"/>
    <property type="match status" value="1"/>
</dbReference>
<dbReference type="InterPro" id="IPR012310">
    <property type="entry name" value="DNA_ligase_ATP-dep_cent"/>
</dbReference>
<dbReference type="InterPro" id="IPR014146">
    <property type="entry name" value="LigD_ligase_dom"/>
</dbReference>
<keyword evidence="9" id="KW-0227">DNA damage</keyword>
<dbReference type="InterPro" id="IPR012309">
    <property type="entry name" value="DNA_ligase_ATP-dep_C"/>
</dbReference>
<keyword evidence="13" id="KW-0239">DNA-directed DNA polymerase</keyword>
<dbReference type="GO" id="GO:0003910">
    <property type="term" value="F:DNA ligase (ATP) activity"/>
    <property type="evidence" value="ECO:0007669"/>
    <property type="project" value="UniProtKB-EC"/>
</dbReference>
<keyword evidence="24" id="KW-1185">Reference proteome</keyword>
<dbReference type="Proteomes" id="UP000239872">
    <property type="component" value="Unassembled WGS sequence"/>
</dbReference>
<dbReference type="SUPFAM" id="SSF50249">
    <property type="entry name" value="Nucleic acid-binding proteins"/>
    <property type="match status" value="1"/>
</dbReference>
<evidence type="ECO:0000256" key="8">
    <source>
        <dbReference type="ARBA" id="ARBA00022741"/>
    </source>
</evidence>
<feature type="compositionally biased region" description="Low complexity" evidence="21">
    <location>
        <begin position="209"/>
        <end position="218"/>
    </location>
</feature>
<dbReference type="Pfam" id="PF01068">
    <property type="entry name" value="DNA_ligase_A_M"/>
    <property type="match status" value="1"/>
</dbReference>
<evidence type="ECO:0000256" key="21">
    <source>
        <dbReference type="SAM" id="MobiDB-lite"/>
    </source>
</evidence>
<feature type="region of interest" description="Disordered" evidence="21">
    <location>
        <begin position="197"/>
        <end position="224"/>
    </location>
</feature>
<evidence type="ECO:0000256" key="2">
    <source>
        <dbReference type="ARBA" id="ARBA00012727"/>
    </source>
</evidence>
<dbReference type="InterPro" id="IPR052171">
    <property type="entry name" value="NHEJ_LigD"/>
</dbReference>
<evidence type="ECO:0000256" key="1">
    <source>
        <dbReference type="ARBA" id="ARBA00001936"/>
    </source>
</evidence>
<name>A0A2S7SPP9_9BACT</name>
<evidence type="ECO:0000256" key="10">
    <source>
        <dbReference type="ARBA" id="ARBA00022801"/>
    </source>
</evidence>
<dbReference type="GO" id="GO:0006281">
    <property type="term" value="P:DNA repair"/>
    <property type="evidence" value="ECO:0007669"/>
    <property type="project" value="UniProtKB-KW"/>
</dbReference>
<comment type="caution">
    <text evidence="23">The sequence shown here is derived from an EMBL/GenBank/DDBJ whole genome shotgun (WGS) entry which is preliminary data.</text>
</comment>
<comment type="catalytic activity">
    <reaction evidence="20">
        <text>ATP + (deoxyribonucleotide)n-3'-hydroxyl + 5'-phospho-(deoxyribonucleotide)m = (deoxyribonucleotide)n+m + AMP + diphosphate.</text>
        <dbReference type="EC" id="6.5.1.1"/>
    </reaction>
</comment>
<evidence type="ECO:0000256" key="7">
    <source>
        <dbReference type="ARBA" id="ARBA00022723"/>
    </source>
</evidence>
<dbReference type="NCBIfam" id="TIGR02778">
    <property type="entry name" value="ligD_pol"/>
    <property type="match status" value="1"/>
</dbReference>
<evidence type="ECO:0000313" key="24">
    <source>
        <dbReference type="Proteomes" id="UP000239872"/>
    </source>
</evidence>
<dbReference type="InterPro" id="IPR014143">
    <property type="entry name" value="NHEJ_ligase_prk"/>
</dbReference>
<keyword evidence="17" id="KW-0464">Manganese</keyword>
<keyword evidence="8" id="KW-0547">Nucleotide-binding</keyword>
<dbReference type="GO" id="GO:0006310">
    <property type="term" value="P:DNA recombination"/>
    <property type="evidence" value="ECO:0007669"/>
    <property type="project" value="UniProtKB-KW"/>
</dbReference>
<dbReference type="NCBIfam" id="TIGR02776">
    <property type="entry name" value="NHEJ_ligase_prk"/>
    <property type="match status" value="1"/>
</dbReference>
<proteinExistence type="predicted"/>
<keyword evidence="15" id="KW-0233">DNA recombination</keyword>
<dbReference type="OrthoDB" id="9802472at2"/>
<dbReference type="Pfam" id="PF13298">
    <property type="entry name" value="LigD_N"/>
    <property type="match status" value="1"/>
</dbReference>
<dbReference type="Pfam" id="PF04679">
    <property type="entry name" value="DNA_ligase_A_C"/>
    <property type="match status" value="1"/>
</dbReference>
<evidence type="ECO:0000256" key="6">
    <source>
        <dbReference type="ARBA" id="ARBA00022722"/>
    </source>
</evidence>
<evidence type="ECO:0000256" key="17">
    <source>
        <dbReference type="ARBA" id="ARBA00023211"/>
    </source>
</evidence>
<dbReference type="Pfam" id="PF21686">
    <property type="entry name" value="LigD_Prim-Pol"/>
    <property type="match status" value="1"/>
</dbReference>
<keyword evidence="18" id="KW-0511">Multifunctional enzyme</keyword>
<evidence type="ECO:0000256" key="4">
    <source>
        <dbReference type="ARBA" id="ARBA00022679"/>
    </source>
</evidence>
<evidence type="ECO:0000256" key="20">
    <source>
        <dbReference type="ARBA" id="ARBA00034003"/>
    </source>
</evidence>
<keyword evidence="16" id="KW-0234">DNA repair</keyword>
<dbReference type="GO" id="GO:0003887">
    <property type="term" value="F:DNA-directed DNA polymerase activity"/>
    <property type="evidence" value="ECO:0007669"/>
    <property type="project" value="UniProtKB-KW"/>
</dbReference>
<keyword evidence="5" id="KW-0548">Nucleotidyltransferase</keyword>
<dbReference type="AlphaFoldDB" id="A0A2S7SPP9"/>
<dbReference type="GO" id="GO:0005524">
    <property type="term" value="F:ATP binding"/>
    <property type="evidence" value="ECO:0007669"/>
    <property type="project" value="UniProtKB-KW"/>
</dbReference>
<dbReference type="CDD" id="cd04865">
    <property type="entry name" value="LigD_Pol_like_2"/>
    <property type="match status" value="1"/>
</dbReference>